<evidence type="ECO:0000313" key="2">
    <source>
        <dbReference type="EMBL" id="KAF5390858.1"/>
    </source>
</evidence>
<organism evidence="2 3">
    <name type="scientific">Collybiopsis confluens</name>
    <dbReference type="NCBI Taxonomy" id="2823264"/>
    <lineage>
        <taxon>Eukaryota</taxon>
        <taxon>Fungi</taxon>
        <taxon>Dikarya</taxon>
        <taxon>Basidiomycota</taxon>
        <taxon>Agaricomycotina</taxon>
        <taxon>Agaricomycetes</taxon>
        <taxon>Agaricomycetidae</taxon>
        <taxon>Agaricales</taxon>
        <taxon>Marasmiineae</taxon>
        <taxon>Omphalotaceae</taxon>
        <taxon>Collybiopsis</taxon>
    </lineage>
</organism>
<protein>
    <submittedName>
        <fullName evidence="2">Uncharacterized protein</fullName>
    </submittedName>
</protein>
<keyword evidence="1" id="KW-1133">Transmembrane helix</keyword>
<dbReference type="Proteomes" id="UP000518752">
    <property type="component" value="Unassembled WGS sequence"/>
</dbReference>
<dbReference type="EMBL" id="JAACJN010000013">
    <property type="protein sequence ID" value="KAF5390858.1"/>
    <property type="molecule type" value="Genomic_DNA"/>
</dbReference>
<keyword evidence="3" id="KW-1185">Reference proteome</keyword>
<name>A0A8H5HWQ2_9AGAR</name>
<keyword evidence="1" id="KW-0812">Transmembrane</keyword>
<gene>
    <name evidence="2" type="ORF">D9757_004532</name>
</gene>
<comment type="caution">
    <text evidence="2">The sequence shown here is derived from an EMBL/GenBank/DDBJ whole genome shotgun (WGS) entry which is preliminary data.</text>
</comment>
<dbReference type="AlphaFoldDB" id="A0A8H5HWQ2"/>
<evidence type="ECO:0000256" key="1">
    <source>
        <dbReference type="SAM" id="Phobius"/>
    </source>
</evidence>
<accession>A0A8H5HWQ2</accession>
<feature type="transmembrane region" description="Helical" evidence="1">
    <location>
        <begin position="21"/>
        <end position="45"/>
    </location>
</feature>
<evidence type="ECO:0000313" key="3">
    <source>
        <dbReference type="Proteomes" id="UP000518752"/>
    </source>
</evidence>
<proteinExistence type="predicted"/>
<sequence length="300" mass="33252">MEDMPRNNALRDSAISPIACWLSVGQCAGSVATAIFCIFSVYYAAPGPFHSSPLAQLLPTDSSSALTSFTLSRPLLHGVRVLNRTFRYIRLIIERVKNLFDSDEQYRVHAVARNLQRSVFSGAGKFRSWILAACPPYRQYIYAASITPYTVARSAATATLPKFSSPFISTIPRLFVFMTAVSKSLPAHPISHWCLHMIRNNETWVSFTIHLIPLHSLSPLTVVCSPFAVRPFAYSAAPKRKLFLVEDSSAPNTAAYSRGKGGCCSMVKEEVTALQIQRDHTSILGMVKVKIQRPQNLIVD</sequence>
<keyword evidence="1" id="KW-0472">Membrane</keyword>
<reference evidence="2 3" key="1">
    <citation type="journal article" date="2020" name="ISME J.">
        <title>Uncovering the hidden diversity of litter-decomposition mechanisms in mushroom-forming fungi.</title>
        <authorList>
            <person name="Floudas D."/>
            <person name="Bentzer J."/>
            <person name="Ahren D."/>
            <person name="Johansson T."/>
            <person name="Persson P."/>
            <person name="Tunlid A."/>
        </authorList>
    </citation>
    <scope>NUCLEOTIDE SEQUENCE [LARGE SCALE GENOMIC DNA]</scope>
    <source>
        <strain evidence="2 3">CBS 406.79</strain>
    </source>
</reference>